<dbReference type="AlphaFoldDB" id="A0A6A0AZJ0"/>
<name>A0A6A0AZJ0_9ACTN</name>
<keyword evidence="1" id="KW-0812">Transmembrane</keyword>
<evidence type="ECO:0000256" key="1">
    <source>
        <dbReference type="SAM" id="Phobius"/>
    </source>
</evidence>
<keyword evidence="3" id="KW-1185">Reference proteome</keyword>
<dbReference type="Proteomes" id="UP000484988">
    <property type="component" value="Unassembled WGS sequence"/>
</dbReference>
<gene>
    <name evidence="2" type="ORF">SCWH03_40930</name>
</gene>
<keyword evidence="1" id="KW-1133">Transmembrane helix</keyword>
<accession>A0A6A0AZJ0</accession>
<feature type="transmembrane region" description="Helical" evidence="1">
    <location>
        <begin position="12"/>
        <end position="34"/>
    </location>
</feature>
<evidence type="ECO:0000313" key="3">
    <source>
        <dbReference type="Proteomes" id="UP000484988"/>
    </source>
</evidence>
<comment type="caution">
    <text evidence="2">The sequence shown here is derived from an EMBL/GenBank/DDBJ whole genome shotgun (WGS) entry which is preliminary data.</text>
</comment>
<sequence>MPKDTARRPRSATAVFALGICLALLVGLGAWLLLGRESAPPCSDLTVNARVQKSVGEAVRPGMSCQALGEAIVKASVGDDQGNHTLAQAQALKDVLTTLGAQGTGGGAVDPALRRPLAVALTDYAPDLHAMLGGITIEDFVTKAAPEAPPWESDGTHHLTVLTDTLRNVVRGIAEDPDAYAMLRLAETRTTGQRLTAVPTDAKEYSLSVPPTEGARALGVLDGIADSVTRDLDEKQAQEWRAAVVDGVDDGRTSTERGLAATWLDGLHGFPEEQRYERLRTQGVDMTRLWTEHRNMDGPTRQGLLAEVERSALTAYREVKV</sequence>
<evidence type="ECO:0000313" key="2">
    <source>
        <dbReference type="EMBL" id="GFH37853.1"/>
    </source>
</evidence>
<organism evidence="2 3">
    <name type="scientific">Streptomyces pacificus</name>
    <dbReference type="NCBI Taxonomy" id="2705029"/>
    <lineage>
        <taxon>Bacteria</taxon>
        <taxon>Bacillati</taxon>
        <taxon>Actinomycetota</taxon>
        <taxon>Actinomycetes</taxon>
        <taxon>Kitasatosporales</taxon>
        <taxon>Streptomycetaceae</taxon>
        <taxon>Streptomyces</taxon>
    </lineage>
</organism>
<dbReference type="EMBL" id="BLLG01000012">
    <property type="protein sequence ID" value="GFH37853.1"/>
    <property type="molecule type" value="Genomic_DNA"/>
</dbReference>
<protein>
    <submittedName>
        <fullName evidence="2">Uncharacterized protein</fullName>
    </submittedName>
</protein>
<proteinExistence type="predicted"/>
<dbReference type="RefSeq" id="WP_173265567.1">
    <property type="nucleotide sequence ID" value="NZ_BLLG01000012.1"/>
</dbReference>
<reference evidence="2 3" key="1">
    <citation type="submission" date="2020-02" db="EMBL/GenBank/DDBJ databases">
        <title>Whole Genome Shotgun Sequence of Streptomyces sp. strain CWH03.</title>
        <authorList>
            <person name="Dohra H."/>
            <person name="Kodani S."/>
            <person name="Yamamura H."/>
        </authorList>
    </citation>
    <scope>NUCLEOTIDE SEQUENCE [LARGE SCALE GENOMIC DNA]</scope>
    <source>
        <strain evidence="2 3">CWH03</strain>
    </source>
</reference>
<keyword evidence="1" id="KW-0472">Membrane</keyword>